<evidence type="ECO:0000313" key="1">
    <source>
        <dbReference type="EMBL" id="CRK87184.1"/>
    </source>
</evidence>
<gene>
    <name evidence="1" type="primary">putative GJ11256</name>
    <name evidence="1" type="ORF">CLUMA_CG000991</name>
</gene>
<proteinExistence type="predicted"/>
<protein>
    <submittedName>
        <fullName evidence="1">CLUMA_CG000991, isoform B</fullName>
    </submittedName>
</protein>
<keyword evidence="2" id="KW-1185">Reference proteome</keyword>
<evidence type="ECO:0000313" key="2">
    <source>
        <dbReference type="Proteomes" id="UP000183832"/>
    </source>
</evidence>
<organism evidence="1 2">
    <name type="scientific">Clunio marinus</name>
    <dbReference type="NCBI Taxonomy" id="568069"/>
    <lineage>
        <taxon>Eukaryota</taxon>
        <taxon>Metazoa</taxon>
        <taxon>Ecdysozoa</taxon>
        <taxon>Arthropoda</taxon>
        <taxon>Hexapoda</taxon>
        <taxon>Insecta</taxon>
        <taxon>Pterygota</taxon>
        <taxon>Neoptera</taxon>
        <taxon>Endopterygota</taxon>
        <taxon>Diptera</taxon>
        <taxon>Nematocera</taxon>
        <taxon>Chironomoidea</taxon>
        <taxon>Chironomidae</taxon>
        <taxon>Clunio</taxon>
    </lineage>
</organism>
<dbReference type="Proteomes" id="UP000183832">
    <property type="component" value="Unassembled WGS sequence"/>
</dbReference>
<accession>A0A1J1HGP0</accession>
<name>A0A1J1HGP0_9DIPT</name>
<dbReference type="EMBL" id="CVRI01000004">
    <property type="protein sequence ID" value="CRK87184.1"/>
    <property type="molecule type" value="Genomic_DNA"/>
</dbReference>
<sequence>MHDKYEILKEFSIHSDGFLGLKDVSCHILIKKKQTLNQRTLDRQRIFIVKLASSTRFERRKKEMMKMIGSVEEHQRQLMKRNE</sequence>
<dbReference type="OrthoDB" id="6514358at2759"/>
<dbReference type="AlphaFoldDB" id="A0A1J1HGP0"/>
<reference evidence="1 2" key="1">
    <citation type="submission" date="2015-04" db="EMBL/GenBank/DDBJ databases">
        <authorList>
            <person name="Syromyatnikov M.Y."/>
            <person name="Popov V.N."/>
        </authorList>
    </citation>
    <scope>NUCLEOTIDE SEQUENCE [LARGE SCALE GENOMIC DNA]</scope>
</reference>